<dbReference type="Pfam" id="PF00072">
    <property type="entry name" value="Response_reg"/>
    <property type="match status" value="1"/>
</dbReference>
<feature type="domain" description="Sigma-54 factor interaction" evidence="8">
    <location>
        <begin position="143"/>
        <end position="372"/>
    </location>
</feature>
<dbReference type="PROSITE" id="PS00676">
    <property type="entry name" value="SIGMA54_INTERACT_2"/>
    <property type="match status" value="1"/>
</dbReference>
<dbReference type="Pfam" id="PF00158">
    <property type="entry name" value="Sigma54_activat"/>
    <property type="match status" value="1"/>
</dbReference>
<dbReference type="PROSITE" id="PS00675">
    <property type="entry name" value="SIGMA54_INTERACT_1"/>
    <property type="match status" value="1"/>
</dbReference>
<dbReference type="Gene3D" id="3.40.50.300">
    <property type="entry name" value="P-loop containing nucleotide triphosphate hydrolases"/>
    <property type="match status" value="1"/>
</dbReference>
<dbReference type="InterPro" id="IPR027417">
    <property type="entry name" value="P-loop_NTPase"/>
</dbReference>
<evidence type="ECO:0000256" key="1">
    <source>
        <dbReference type="ARBA" id="ARBA00022741"/>
    </source>
</evidence>
<sequence>MNNAKILVAEDELIARENLAHVLTQQGATVTAVESGALARKAVEQGNYDVVLTDMRMPDISGLELLQFIKTITPDTEVIVLTGYATVDSAVEAMGKGAFQYLAKPVRLDEVTLLTQKALEKKRLKEEVTVLRQQLESSGSDRIVGHSAPVTALKRQIDQVAAVGCTVLIQGETGTGKELVAKALHMGSPRRTNLFFAVNCASFNEELLANELFGHEKAAFTGANSAKKGLLESADNGTFFLDEVGDMPLSMQANLLRVLETRKLLRVGGTVEVPVDVRIIAATNKDLLSMVEHGTFRRDLYYRLNVITLQVPPLRERKDDIPLLAGFFVNKFATAFGKNITDIDDDVLDVLQEYPFPGNVRELENLMERAVVMCNGKVIRMAQLPPDLWGDALLQSHVAESGFDFEDVVSLDENERRYLTWVLEQADGNKTRAAELLGLNRGSLWRKMKRLGLDS</sequence>
<keyword evidence="6" id="KW-0597">Phosphoprotein</keyword>
<evidence type="ECO:0000256" key="2">
    <source>
        <dbReference type="ARBA" id="ARBA00022840"/>
    </source>
</evidence>
<keyword evidence="4" id="KW-0238">DNA-binding</keyword>
<dbReference type="PROSITE" id="PS00688">
    <property type="entry name" value="SIGMA54_INTERACT_3"/>
    <property type="match status" value="1"/>
</dbReference>
<dbReference type="InterPro" id="IPR025943">
    <property type="entry name" value="Sigma_54_int_dom_ATP-bd_2"/>
</dbReference>
<dbReference type="SUPFAM" id="SSF52172">
    <property type="entry name" value="CheY-like"/>
    <property type="match status" value="1"/>
</dbReference>
<dbReference type="RefSeq" id="WP_066854404.1">
    <property type="nucleotide sequence ID" value="NZ_JXMS01000011.1"/>
</dbReference>
<dbReference type="InterPro" id="IPR058031">
    <property type="entry name" value="AAA_lid_NorR"/>
</dbReference>
<dbReference type="PROSITE" id="PS50110">
    <property type="entry name" value="RESPONSE_REGULATORY"/>
    <property type="match status" value="1"/>
</dbReference>
<protein>
    <submittedName>
        <fullName evidence="10">Fis family transcriptional regulator</fullName>
    </submittedName>
</protein>
<name>A0A1B7XDL4_9BACT</name>
<dbReference type="SMART" id="SM00382">
    <property type="entry name" value="AAA"/>
    <property type="match status" value="1"/>
</dbReference>
<dbReference type="CDD" id="cd00009">
    <property type="entry name" value="AAA"/>
    <property type="match status" value="1"/>
</dbReference>
<dbReference type="GO" id="GO:0005524">
    <property type="term" value="F:ATP binding"/>
    <property type="evidence" value="ECO:0007669"/>
    <property type="project" value="UniProtKB-KW"/>
</dbReference>
<dbReference type="Gene3D" id="1.10.8.60">
    <property type="match status" value="1"/>
</dbReference>
<dbReference type="Pfam" id="PF25601">
    <property type="entry name" value="AAA_lid_14"/>
    <property type="match status" value="1"/>
</dbReference>
<dbReference type="FunFam" id="3.40.50.300:FF:000006">
    <property type="entry name" value="DNA-binding transcriptional regulator NtrC"/>
    <property type="match status" value="1"/>
</dbReference>
<dbReference type="PANTHER" id="PTHR32071">
    <property type="entry name" value="TRANSCRIPTIONAL REGULATORY PROTEIN"/>
    <property type="match status" value="1"/>
</dbReference>
<dbReference type="Proteomes" id="UP000091979">
    <property type="component" value="Unassembled WGS sequence"/>
</dbReference>
<evidence type="ECO:0000256" key="5">
    <source>
        <dbReference type="ARBA" id="ARBA00023163"/>
    </source>
</evidence>
<keyword evidence="7" id="KW-0175">Coiled coil</keyword>
<dbReference type="InterPro" id="IPR002197">
    <property type="entry name" value="HTH_Fis"/>
</dbReference>
<dbReference type="InterPro" id="IPR003593">
    <property type="entry name" value="AAA+_ATPase"/>
</dbReference>
<feature type="coiled-coil region" evidence="7">
    <location>
        <begin position="114"/>
        <end position="141"/>
    </location>
</feature>
<dbReference type="PROSITE" id="PS50045">
    <property type="entry name" value="SIGMA54_INTERACT_4"/>
    <property type="match status" value="1"/>
</dbReference>
<keyword evidence="5" id="KW-0804">Transcription</keyword>
<keyword evidence="3" id="KW-0805">Transcription regulation</keyword>
<gene>
    <name evidence="10" type="ORF">SP90_08135</name>
</gene>
<accession>A0A1B7XDL4</accession>
<dbReference type="STRING" id="1560234.SP90_08135"/>
<dbReference type="InterPro" id="IPR002078">
    <property type="entry name" value="Sigma_54_int"/>
</dbReference>
<dbReference type="Pfam" id="PF02954">
    <property type="entry name" value="HTH_8"/>
    <property type="match status" value="1"/>
</dbReference>
<dbReference type="EMBL" id="JXMS01000011">
    <property type="protein sequence ID" value="OBQ52136.1"/>
    <property type="molecule type" value="Genomic_DNA"/>
</dbReference>
<evidence type="ECO:0000259" key="8">
    <source>
        <dbReference type="PROSITE" id="PS50045"/>
    </source>
</evidence>
<dbReference type="Gene3D" id="3.40.50.2300">
    <property type="match status" value="1"/>
</dbReference>
<dbReference type="SMART" id="SM00448">
    <property type="entry name" value="REC"/>
    <property type="match status" value="1"/>
</dbReference>
<dbReference type="SUPFAM" id="SSF52540">
    <property type="entry name" value="P-loop containing nucleoside triphosphate hydrolases"/>
    <property type="match status" value="1"/>
</dbReference>
<dbReference type="InterPro" id="IPR001789">
    <property type="entry name" value="Sig_transdc_resp-reg_receiver"/>
</dbReference>
<dbReference type="InterPro" id="IPR011006">
    <property type="entry name" value="CheY-like_superfamily"/>
</dbReference>
<dbReference type="Gene3D" id="1.10.10.60">
    <property type="entry name" value="Homeodomain-like"/>
    <property type="match status" value="1"/>
</dbReference>
<dbReference type="InterPro" id="IPR009057">
    <property type="entry name" value="Homeodomain-like_sf"/>
</dbReference>
<dbReference type="PRINTS" id="PR01590">
    <property type="entry name" value="HTHFIS"/>
</dbReference>
<dbReference type="InterPro" id="IPR025662">
    <property type="entry name" value="Sigma_54_int_dom_ATP-bd_1"/>
</dbReference>
<evidence type="ECO:0000256" key="6">
    <source>
        <dbReference type="PROSITE-ProRule" id="PRU00169"/>
    </source>
</evidence>
<evidence type="ECO:0000256" key="7">
    <source>
        <dbReference type="SAM" id="Coils"/>
    </source>
</evidence>
<dbReference type="PANTHER" id="PTHR32071:SF119">
    <property type="entry name" value="SIGMA L-DEPENDENT TRANSCRIPTIONAL REGULATOR YPLP-RELATED"/>
    <property type="match status" value="1"/>
</dbReference>
<dbReference type="PATRIC" id="fig|1560234.3.peg.445"/>
<dbReference type="SUPFAM" id="SSF46689">
    <property type="entry name" value="Homeodomain-like"/>
    <property type="match status" value="1"/>
</dbReference>
<dbReference type="GO" id="GO:0000160">
    <property type="term" value="P:phosphorelay signal transduction system"/>
    <property type="evidence" value="ECO:0007669"/>
    <property type="project" value="InterPro"/>
</dbReference>
<keyword evidence="11" id="KW-1185">Reference proteome</keyword>
<evidence type="ECO:0000256" key="4">
    <source>
        <dbReference type="ARBA" id="ARBA00023125"/>
    </source>
</evidence>
<reference evidence="10 11" key="1">
    <citation type="submission" date="2015-01" db="EMBL/GenBank/DDBJ databases">
        <title>Desulfovibrio sp. JC271 draft genome sequence.</title>
        <authorList>
            <person name="Shivani Y."/>
            <person name="Subhash Y."/>
            <person name="Sasikala C."/>
            <person name="Ramana C.V."/>
        </authorList>
    </citation>
    <scope>NUCLEOTIDE SEQUENCE [LARGE SCALE GENOMIC DNA]</scope>
    <source>
        <strain evidence="10 11">JC271</strain>
    </source>
</reference>
<evidence type="ECO:0000256" key="3">
    <source>
        <dbReference type="ARBA" id="ARBA00023015"/>
    </source>
</evidence>
<dbReference type="GO" id="GO:0043565">
    <property type="term" value="F:sequence-specific DNA binding"/>
    <property type="evidence" value="ECO:0007669"/>
    <property type="project" value="InterPro"/>
</dbReference>
<organism evidence="10 11">
    <name type="scientific">Halodesulfovibrio spirochaetisodalis</name>
    <dbReference type="NCBI Taxonomy" id="1560234"/>
    <lineage>
        <taxon>Bacteria</taxon>
        <taxon>Pseudomonadati</taxon>
        <taxon>Thermodesulfobacteriota</taxon>
        <taxon>Desulfovibrionia</taxon>
        <taxon>Desulfovibrionales</taxon>
        <taxon>Desulfovibrionaceae</taxon>
        <taxon>Halodesulfovibrio</taxon>
    </lineage>
</organism>
<evidence type="ECO:0000313" key="11">
    <source>
        <dbReference type="Proteomes" id="UP000091979"/>
    </source>
</evidence>
<keyword evidence="1" id="KW-0547">Nucleotide-binding</keyword>
<dbReference type="GO" id="GO:0006355">
    <property type="term" value="P:regulation of DNA-templated transcription"/>
    <property type="evidence" value="ECO:0007669"/>
    <property type="project" value="InterPro"/>
</dbReference>
<comment type="caution">
    <text evidence="10">The sequence shown here is derived from an EMBL/GenBank/DDBJ whole genome shotgun (WGS) entry which is preliminary data.</text>
</comment>
<dbReference type="InterPro" id="IPR025944">
    <property type="entry name" value="Sigma_54_int_dom_CS"/>
</dbReference>
<proteinExistence type="predicted"/>
<feature type="domain" description="Response regulatory" evidence="9">
    <location>
        <begin position="5"/>
        <end position="119"/>
    </location>
</feature>
<evidence type="ECO:0000313" key="10">
    <source>
        <dbReference type="EMBL" id="OBQ52136.1"/>
    </source>
</evidence>
<feature type="modified residue" description="4-aspartylphosphate" evidence="6">
    <location>
        <position position="54"/>
    </location>
</feature>
<dbReference type="OrthoDB" id="9763792at2"/>
<keyword evidence="2" id="KW-0067">ATP-binding</keyword>
<dbReference type="AlphaFoldDB" id="A0A1B7XDL4"/>
<evidence type="ECO:0000259" key="9">
    <source>
        <dbReference type="PROSITE" id="PS50110"/>
    </source>
</evidence>